<comment type="similarity">
    <text evidence="2">Belongs to the acyl-CoA dehydrogenase family.</text>
</comment>
<accession>A0ABQ1AJK4</accession>
<evidence type="ECO:0000313" key="7">
    <source>
        <dbReference type="EMBL" id="GFF83079.1"/>
    </source>
</evidence>
<evidence type="ECO:0000259" key="6">
    <source>
        <dbReference type="Pfam" id="PF02771"/>
    </source>
</evidence>
<feature type="domain" description="Acyl-CoA dehydrogenase/oxidase N-terminal" evidence="6">
    <location>
        <begin position="9"/>
        <end position="104"/>
    </location>
</feature>
<dbReference type="Gene3D" id="3.20.20.60">
    <property type="entry name" value="Phosphoenolpyruvate-binding domains"/>
    <property type="match status" value="1"/>
</dbReference>
<dbReference type="InterPro" id="IPR013786">
    <property type="entry name" value="AcylCoA_DH/ox_N"/>
</dbReference>
<dbReference type="Pfam" id="PF00441">
    <property type="entry name" value="Acyl-CoA_dh_1"/>
    <property type="match status" value="1"/>
</dbReference>
<comment type="caution">
    <text evidence="7">The sequence shown here is derived from an EMBL/GenBank/DDBJ whole genome shotgun (WGS) entry which is preliminary data.</text>
</comment>
<dbReference type="CDD" id="cd00377">
    <property type="entry name" value="ICL_PEPM"/>
    <property type="match status" value="1"/>
</dbReference>
<dbReference type="InterPro" id="IPR037069">
    <property type="entry name" value="AcylCoA_DH/ox_N_sf"/>
</dbReference>
<dbReference type="SUPFAM" id="SSF47203">
    <property type="entry name" value="Acyl-CoA dehydrogenase C-terminal domain-like"/>
    <property type="match status" value="1"/>
</dbReference>
<evidence type="ECO:0000256" key="2">
    <source>
        <dbReference type="ARBA" id="ARBA00009347"/>
    </source>
</evidence>
<dbReference type="InterPro" id="IPR036250">
    <property type="entry name" value="AcylCo_DH-like_C"/>
</dbReference>
<name>A0ABQ1AJK4_9EURO</name>
<dbReference type="Pfam" id="PF02771">
    <property type="entry name" value="Acyl-CoA_dh_N"/>
    <property type="match status" value="1"/>
</dbReference>
<evidence type="ECO:0000256" key="1">
    <source>
        <dbReference type="ARBA" id="ARBA00001974"/>
    </source>
</evidence>
<reference evidence="7 8" key="1">
    <citation type="submission" date="2020-01" db="EMBL/GenBank/DDBJ databases">
        <title>Draft genome sequence of Aspergillus udagawae IFM 53868.</title>
        <authorList>
            <person name="Takahashi H."/>
            <person name="Yaguchi T."/>
        </authorList>
    </citation>
    <scope>NUCLEOTIDE SEQUENCE [LARGE SCALE GENOMIC DNA]</scope>
    <source>
        <strain evidence="7 8">IFM 53868</strain>
    </source>
</reference>
<feature type="domain" description="Acyl-CoA dehydrogenase/oxidase C-terminal" evidence="5">
    <location>
        <begin position="276"/>
        <end position="416"/>
    </location>
</feature>
<protein>
    <submittedName>
        <fullName evidence="7">Nitroalkane oxidase</fullName>
    </submittedName>
</protein>
<sequence length="620" mass="66833">MVDFNLSNSEQQTRAAARSFAAAHLAGAQAIYSDLATPEERFQSLRPIYAAAVKANLIKAQVPAQIGGSSTNLVEAAILVEEFYAVEASASLTIFGTGLGLTPVALAYRPPIQKFLDPFLASEGAPLASLVFSEPAGVANWLEPGAPGLQTTARREGDEWVLNGEKIWATNSAGWDFRGADLSCVVCRCVDEDVVAQASCPQDLIMILLVTRENIHRNGPDSFQVIKHVETAGHTATSGPHIKVGCGFLSSRLRMTLKRKYTNLRIPVENVLCAPGAGAPIVLHSFEISAMLVGAMGVGVQRAVFDAALAFSHDSRGGTIPIAQRQSVADLLINIKMRTETSRYLTWKAAHCLTSGPGEHTQRREHALLAKVHCSDAAVQSCLDAINAVGVSAYNLETPFASLLATALVLPIFDGGNVGIRRRALQDLFLEEGYQPWGTTFGFDNYLEARYVHAVPWLESLAQILGRCLIGPGVFDGISTRVASQIGFDFLYLAGSWATGSYCGEPDLSVMTQTEFFELGRMVALHTETPVIADADTGFGGPLDISRTVRLYEHAGIAGLLIEDQVFPKRCGQLQGKDVVDLEVFIERVRSAVEERQDSDFVIIARTDARQAKKFGGPNA</sequence>
<evidence type="ECO:0000313" key="8">
    <source>
        <dbReference type="Proteomes" id="UP000465266"/>
    </source>
</evidence>
<proteinExistence type="inferred from homology"/>
<evidence type="ECO:0000256" key="4">
    <source>
        <dbReference type="ARBA" id="ARBA00022827"/>
    </source>
</evidence>
<dbReference type="Gene3D" id="1.20.140.10">
    <property type="entry name" value="Butyryl-CoA Dehydrogenase, subunit A, domain 3"/>
    <property type="match status" value="1"/>
</dbReference>
<dbReference type="InterPro" id="IPR009075">
    <property type="entry name" value="AcylCo_DH/oxidase_C"/>
</dbReference>
<keyword evidence="4" id="KW-0274">FAD</keyword>
<dbReference type="InterPro" id="IPR046373">
    <property type="entry name" value="Acyl-CoA_Oxase/DH_mid-dom_sf"/>
</dbReference>
<dbReference type="Pfam" id="PF13714">
    <property type="entry name" value="PEP_mutase"/>
    <property type="match status" value="1"/>
</dbReference>
<dbReference type="SUPFAM" id="SSF51621">
    <property type="entry name" value="Phosphoenolpyruvate/pyruvate domain"/>
    <property type="match status" value="1"/>
</dbReference>
<evidence type="ECO:0000256" key="3">
    <source>
        <dbReference type="ARBA" id="ARBA00022630"/>
    </source>
</evidence>
<keyword evidence="8" id="KW-1185">Reference proteome</keyword>
<dbReference type="Gene3D" id="2.40.110.10">
    <property type="entry name" value="Butyryl-CoA Dehydrogenase, subunit A, domain 2"/>
    <property type="match status" value="1"/>
</dbReference>
<dbReference type="CDD" id="cd00567">
    <property type="entry name" value="ACAD"/>
    <property type="match status" value="1"/>
</dbReference>
<dbReference type="PANTHER" id="PTHR42905">
    <property type="entry name" value="PHOSPHOENOLPYRUVATE CARBOXYLASE"/>
    <property type="match status" value="1"/>
</dbReference>
<organism evidence="7 8">
    <name type="scientific">Aspergillus udagawae</name>
    <dbReference type="NCBI Taxonomy" id="91492"/>
    <lineage>
        <taxon>Eukaryota</taxon>
        <taxon>Fungi</taxon>
        <taxon>Dikarya</taxon>
        <taxon>Ascomycota</taxon>
        <taxon>Pezizomycotina</taxon>
        <taxon>Eurotiomycetes</taxon>
        <taxon>Eurotiomycetidae</taxon>
        <taxon>Eurotiales</taxon>
        <taxon>Aspergillaceae</taxon>
        <taxon>Aspergillus</taxon>
        <taxon>Aspergillus subgen. Fumigati</taxon>
    </lineage>
</organism>
<evidence type="ECO:0000259" key="5">
    <source>
        <dbReference type="Pfam" id="PF00441"/>
    </source>
</evidence>
<dbReference type="InterPro" id="IPR040442">
    <property type="entry name" value="Pyrv_kinase-like_dom_sf"/>
</dbReference>
<dbReference type="Gene3D" id="1.10.540.10">
    <property type="entry name" value="Acyl-CoA dehydrogenase/oxidase, N-terminal domain"/>
    <property type="match status" value="1"/>
</dbReference>
<dbReference type="InterPro" id="IPR039556">
    <property type="entry name" value="ICL/PEPM"/>
</dbReference>
<gene>
    <name evidence="7" type="ORF">IFM53868_03687</name>
</gene>
<keyword evidence="3" id="KW-0285">Flavoprotein</keyword>
<dbReference type="InterPro" id="IPR015813">
    <property type="entry name" value="Pyrv/PenolPyrv_kinase-like_dom"/>
</dbReference>
<dbReference type="SUPFAM" id="SSF56645">
    <property type="entry name" value="Acyl-CoA dehydrogenase NM domain-like"/>
    <property type="match status" value="1"/>
</dbReference>
<dbReference type="InterPro" id="IPR009100">
    <property type="entry name" value="AcylCoA_DH/oxidase_NM_dom_sf"/>
</dbReference>
<comment type="cofactor">
    <cofactor evidence="1">
        <name>FAD</name>
        <dbReference type="ChEBI" id="CHEBI:57692"/>
    </cofactor>
</comment>
<dbReference type="Proteomes" id="UP000465266">
    <property type="component" value="Unassembled WGS sequence"/>
</dbReference>
<dbReference type="PANTHER" id="PTHR42905:SF2">
    <property type="entry name" value="PHOSPHOENOLPYRUVATE CARBOXYLASE FAMILY PROTEIN"/>
    <property type="match status" value="1"/>
</dbReference>
<dbReference type="EMBL" id="BLKG01000029">
    <property type="protein sequence ID" value="GFF83079.1"/>
    <property type="molecule type" value="Genomic_DNA"/>
</dbReference>